<dbReference type="SMART" id="SM00823">
    <property type="entry name" value="PKS_PP"/>
    <property type="match status" value="1"/>
</dbReference>
<gene>
    <name evidence="1" type="ORF">C3E78_06355</name>
</gene>
<proteinExistence type="predicted"/>
<protein>
    <submittedName>
        <fullName evidence="1">Uncharacterized protein</fullName>
    </submittedName>
</protein>
<dbReference type="KEGG" id="aez:C3E78_06355"/>
<name>A0A2S0WKQ5_9ACTN</name>
<dbReference type="InterPro" id="IPR036736">
    <property type="entry name" value="ACP-like_sf"/>
</dbReference>
<accession>A0A2S0WKQ5</accession>
<reference evidence="2" key="1">
    <citation type="submission" date="2018-01" db="EMBL/GenBank/DDBJ databases">
        <authorList>
            <person name="Li J."/>
        </authorList>
    </citation>
    <scope>NUCLEOTIDE SEQUENCE [LARGE SCALE GENOMIC DNA]</scope>
    <source>
        <strain evidence="2">592</strain>
    </source>
</reference>
<dbReference type="Gene3D" id="1.10.1200.10">
    <property type="entry name" value="ACP-like"/>
    <property type="match status" value="1"/>
</dbReference>
<evidence type="ECO:0000313" key="2">
    <source>
        <dbReference type="Proteomes" id="UP000244384"/>
    </source>
</evidence>
<dbReference type="Pfam" id="PF00550">
    <property type="entry name" value="PP-binding"/>
    <property type="match status" value="1"/>
</dbReference>
<dbReference type="EMBL" id="CP026952">
    <property type="protein sequence ID" value="AWB91854.1"/>
    <property type="molecule type" value="Genomic_DNA"/>
</dbReference>
<accession>A0A5F2EU89</accession>
<dbReference type="PROSITE" id="PS50075">
    <property type="entry name" value="CARRIER"/>
    <property type="match status" value="1"/>
</dbReference>
<dbReference type="RefSeq" id="WP_108577499.1">
    <property type="nucleotide sequence ID" value="NZ_CP026952.1"/>
</dbReference>
<evidence type="ECO:0000313" key="1">
    <source>
        <dbReference type="EMBL" id="AWB91854.1"/>
    </source>
</evidence>
<dbReference type="InterPro" id="IPR009081">
    <property type="entry name" value="PP-bd_ACP"/>
</dbReference>
<organism evidence="1 2">
    <name type="scientific">Aeromicrobium chenweiae</name>
    <dbReference type="NCBI Taxonomy" id="2079793"/>
    <lineage>
        <taxon>Bacteria</taxon>
        <taxon>Bacillati</taxon>
        <taxon>Actinomycetota</taxon>
        <taxon>Actinomycetes</taxon>
        <taxon>Propionibacteriales</taxon>
        <taxon>Nocardioidaceae</taxon>
        <taxon>Aeromicrobium</taxon>
    </lineage>
</organism>
<dbReference type="OrthoDB" id="9804551at2"/>
<dbReference type="GO" id="GO:0031177">
    <property type="term" value="F:phosphopantetheine binding"/>
    <property type="evidence" value="ECO:0007669"/>
    <property type="project" value="InterPro"/>
</dbReference>
<dbReference type="Proteomes" id="UP000244384">
    <property type="component" value="Chromosome"/>
</dbReference>
<dbReference type="InterPro" id="IPR020806">
    <property type="entry name" value="PKS_PP-bd"/>
</dbReference>
<dbReference type="AlphaFoldDB" id="A0A2S0WKQ5"/>
<sequence>MSSSSAVLEQLTDILVRVLGCPPDSVTPDAVLKDLGTDSLTIVEVGEELGRRFGLYLSDDTIDSMVTVQDAIDAVVRHDGSQPPLDAPTVPSSWRTLHRRATRYET</sequence>
<dbReference type="SUPFAM" id="SSF47336">
    <property type="entry name" value="ACP-like"/>
    <property type="match status" value="1"/>
</dbReference>
<keyword evidence="2" id="KW-1185">Reference proteome</keyword>